<dbReference type="InterPro" id="IPR042099">
    <property type="entry name" value="ANL_N_sf"/>
</dbReference>
<keyword evidence="9" id="KW-1133">Transmembrane helix</keyword>
<dbReference type="SUPFAM" id="SSF56801">
    <property type="entry name" value="Acetyl-CoA synthetase-like"/>
    <property type="match status" value="1"/>
</dbReference>
<dbReference type="InterPro" id="IPR045851">
    <property type="entry name" value="AMP-bd_C_sf"/>
</dbReference>
<feature type="domain" description="AMP-binding enzyme C-terminal" evidence="11">
    <location>
        <begin position="459"/>
        <end position="534"/>
    </location>
</feature>
<organism evidence="12 13">
    <name type="scientific">Parasedimentitalea maritima</name>
    <dbReference type="NCBI Taxonomy" id="2578117"/>
    <lineage>
        <taxon>Bacteria</taxon>
        <taxon>Pseudomonadati</taxon>
        <taxon>Pseudomonadota</taxon>
        <taxon>Alphaproteobacteria</taxon>
        <taxon>Rhodobacterales</taxon>
        <taxon>Paracoccaceae</taxon>
        <taxon>Parasedimentitalea</taxon>
    </lineage>
</organism>
<dbReference type="Proteomes" id="UP000441586">
    <property type="component" value="Unassembled WGS sequence"/>
</dbReference>
<keyword evidence="9" id="KW-0812">Transmembrane</keyword>
<sequence length="543" mass="58538">MDMKNWLKTYGANVPAEINADRYPSIVALFEEAAETYADNIAYECFGKSMTYAEVEAKSRAVAAYLQVKMGVKRGDRIALMMPNTFAFPIAMLGILRAGAVQVNVNPMYTARELEHQLNDAGAKTILIFGGSTPVLADIIGKTVIDTVVSIDLGDGTDLPVPSPVVDDRLADAIAFADILTHGADLQYQQVDLVGDDNIFFQYTGGTTGPSKGAVLNHRNVVANLEQYKANWPEASRPNVEAMVCALPLYHIFGLTISLAYVSLGGRIVLIPNPRDMDVVIDTIKDAGITMFPAVNTLFAGVAAHPRASEIDFSKHVFSLGGGSAVLETTSNNWKALTGRHITEGYGMSETAPLLTGVPIGGNEFTGSCGLPVPSTDIILLGEDNTEVPTGERGEICAKGPQVMAGYWNRPDANAEVFTKEGYFRTGDIGVFDEAGFLRIVDRKKDMIIVSGFNVFPNEIEAVVAACDGIIECACVGVADEKTGEGVSLFVVKAPEAELSDEAITEYCRQNLTPYKVPCKITYLAELPKSNVGKILRRELRKM</sequence>
<evidence type="ECO:0000256" key="5">
    <source>
        <dbReference type="ARBA" id="ARBA00023136"/>
    </source>
</evidence>
<comment type="caution">
    <text evidence="12">The sequence shown here is derived from an EMBL/GenBank/DDBJ whole genome shotgun (WGS) entry which is preliminary data.</text>
</comment>
<dbReference type="FunFam" id="3.40.50.12780:FF:000003">
    <property type="entry name" value="Long-chain-fatty-acid--CoA ligase FadD"/>
    <property type="match status" value="1"/>
</dbReference>
<dbReference type="Pfam" id="PF00501">
    <property type="entry name" value="AMP-binding"/>
    <property type="match status" value="1"/>
</dbReference>
<dbReference type="InterPro" id="IPR020845">
    <property type="entry name" value="AMP-binding_CS"/>
</dbReference>
<dbReference type="Gene3D" id="3.30.300.30">
    <property type="match status" value="1"/>
</dbReference>
<dbReference type="AlphaFoldDB" id="A0A6A4R9X8"/>
<dbReference type="GO" id="GO:0016020">
    <property type="term" value="C:membrane"/>
    <property type="evidence" value="ECO:0007669"/>
    <property type="project" value="UniProtKB-SubCell"/>
</dbReference>
<dbReference type="InterPro" id="IPR050237">
    <property type="entry name" value="ATP-dep_AMP-bd_enzyme"/>
</dbReference>
<evidence type="ECO:0000256" key="2">
    <source>
        <dbReference type="ARBA" id="ARBA00005005"/>
    </source>
</evidence>
<keyword evidence="4" id="KW-0436">Ligase</keyword>
<dbReference type="PROSITE" id="PS00455">
    <property type="entry name" value="AMP_BINDING"/>
    <property type="match status" value="1"/>
</dbReference>
<evidence type="ECO:0000256" key="8">
    <source>
        <dbReference type="ARBA" id="ARBA00042773"/>
    </source>
</evidence>
<proteinExistence type="inferred from homology"/>
<evidence type="ECO:0000256" key="7">
    <source>
        <dbReference type="ARBA" id="ARBA00039545"/>
    </source>
</evidence>
<dbReference type="Gene3D" id="3.40.50.12780">
    <property type="entry name" value="N-terminal domain of ligase-like"/>
    <property type="match status" value="1"/>
</dbReference>
<dbReference type="PANTHER" id="PTHR43767:SF8">
    <property type="entry name" value="LONG-CHAIN-FATTY-ACID--COA LIGASE"/>
    <property type="match status" value="1"/>
</dbReference>
<evidence type="ECO:0000259" key="10">
    <source>
        <dbReference type="Pfam" id="PF00501"/>
    </source>
</evidence>
<evidence type="ECO:0000256" key="4">
    <source>
        <dbReference type="ARBA" id="ARBA00022598"/>
    </source>
</evidence>
<dbReference type="InterPro" id="IPR000873">
    <property type="entry name" value="AMP-dep_synth/lig_dom"/>
</dbReference>
<comment type="subcellular location">
    <subcellularLocation>
        <location evidence="1">Membrane</location>
        <topology evidence="1">Peripheral membrane protein</topology>
    </subcellularLocation>
</comment>
<dbReference type="EMBL" id="WSFO01000024">
    <property type="protein sequence ID" value="KAE9624779.1"/>
    <property type="molecule type" value="Genomic_DNA"/>
</dbReference>
<dbReference type="CDD" id="cd05936">
    <property type="entry name" value="FC-FACS_FadD_like"/>
    <property type="match status" value="1"/>
</dbReference>
<accession>A0A6A4R9X8</accession>
<keyword evidence="5 9" id="KW-0472">Membrane</keyword>
<evidence type="ECO:0000313" key="12">
    <source>
        <dbReference type="EMBL" id="KAE9624779.1"/>
    </source>
</evidence>
<name>A0A6A4R9X8_9RHOB</name>
<evidence type="ECO:0000256" key="6">
    <source>
        <dbReference type="ARBA" id="ARBA00026121"/>
    </source>
</evidence>
<evidence type="ECO:0000256" key="3">
    <source>
        <dbReference type="ARBA" id="ARBA00006432"/>
    </source>
</evidence>
<evidence type="ECO:0000256" key="1">
    <source>
        <dbReference type="ARBA" id="ARBA00004170"/>
    </source>
</evidence>
<dbReference type="PANTHER" id="PTHR43767">
    <property type="entry name" value="LONG-CHAIN-FATTY-ACID--COA LIGASE"/>
    <property type="match status" value="1"/>
</dbReference>
<dbReference type="EC" id="6.2.1.3" evidence="6"/>
<comment type="pathway">
    <text evidence="2">Lipid metabolism; fatty acid beta-oxidation.</text>
</comment>
<protein>
    <recommendedName>
        <fullName evidence="7">Long-chain-fatty-acid--CoA ligase</fullName>
        <ecNumber evidence="6">6.2.1.3</ecNumber>
    </recommendedName>
    <alternativeName>
        <fullName evidence="8">Long-chain acyl-CoA synthetase</fullName>
    </alternativeName>
</protein>
<evidence type="ECO:0000259" key="11">
    <source>
        <dbReference type="Pfam" id="PF13193"/>
    </source>
</evidence>
<dbReference type="Pfam" id="PF13193">
    <property type="entry name" value="AMP-binding_C"/>
    <property type="match status" value="1"/>
</dbReference>
<comment type="similarity">
    <text evidence="3">Belongs to the ATP-dependent AMP-binding enzyme family.</text>
</comment>
<feature type="transmembrane region" description="Helical" evidence="9">
    <location>
        <begin position="78"/>
        <end position="100"/>
    </location>
</feature>
<gene>
    <name evidence="12" type="ORF">GP644_23105</name>
</gene>
<dbReference type="InterPro" id="IPR025110">
    <property type="entry name" value="AMP-bd_C"/>
</dbReference>
<evidence type="ECO:0000256" key="9">
    <source>
        <dbReference type="SAM" id="Phobius"/>
    </source>
</evidence>
<evidence type="ECO:0000313" key="13">
    <source>
        <dbReference type="Proteomes" id="UP000441586"/>
    </source>
</evidence>
<feature type="domain" description="AMP-dependent synthetase/ligase" evidence="10">
    <location>
        <begin position="30"/>
        <end position="408"/>
    </location>
</feature>
<dbReference type="GO" id="GO:0004467">
    <property type="term" value="F:long-chain fatty acid-CoA ligase activity"/>
    <property type="evidence" value="ECO:0007669"/>
    <property type="project" value="UniProtKB-EC"/>
</dbReference>
<reference evidence="12 13" key="1">
    <citation type="submission" date="2019-12" db="EMBL/GenBank/DDBJ databases">
        <authorList>
            <person name="Zhang Y.-J."/>
        </authorList>
    </citation>
    <scope>NUCLEOTIDE SEQUENCE [LARGE SCALE GENOMIC DNA]</scope>
    <source>
        <strain evidence="12 13">H18S-6</strain>
    </source>
</reference>